<dbReference type="AlphaFoldDB" id="A0A375I3C1"/>
<protein>
    <submittedName>
        <fullName evidence="1">Arc-type ribbon-helix-helix</fullName>
    </submittedName>
</protein>
<accession>A0A375I3C1</accession>
<dbReference type="EMBL" id="OMOH01000012">
    <property type="protein sequence ID" value="SPF69346.1"/>
    <property type="molecule type" value="Genomic_DNA"/>
</dbReference>
<evidence type="ECO:0000313" key="2">
    <source>
        <dbReference type="Proteomes" id="UP000265962"/>
    </source>
</evidence>
<reference evidence="2" key="1">
    <citation type="submission" date="2018-02" db="EMBL/GenBank/DDBJ databases">
        <authorList>
            <person name="Hornung B."/>
        </authorList>
    </citation>
    <scope>NUCLEOTIDE SEQUENCE [LARGE SCALE GENOMIC DNA]</scope>
</reference>
<dbReference type="Proteomes" id="UP000265962">
    <property type="component" value="Unassembled WGS sequence"/>
</dbReference>
<dbReference type="NCBIfam" id="NF041551">
    <property type="entry name" value="YlcI_YnfO_N"/>
    <property type="match status" value="1"/>
</dbReference>
<evidence type="ECO:0000313" key="1">
    <source>
        <dbReference type="EMBL" id="SPF69346.1"/>
    </source>
</evidence>
<organism evidence="1 2">
    <name type="scientific">Propionibacterium ruminifibrarum</name>
    <dbReference type="NCBI Taxonomy" id="1962131"/>
    <lineage>
        <taxon>Bacteria</taxon>
        <taxon>Bacillati</taxon>
        <taxon>Actinomycetota</taxon>
        <taxon>Actinomycetes</taxon>
        <taxon>Propionibacteriales</taxon>
        <taxon>Propionibacteriaceae</taxon>
        <taxon>Propionibacterium</taxon>
    </lineage>
</organism>
<proteinExistence type="predicted"/>
<gene>
    <name evidence="1" type="ORF">PROPJV5_2297</name>
</gene>
<name>A0A375I3C1_9ACTN</name>
<keyword evidence="2" id="KW-1185">Reference proteome</keyword>
<sequence>MEDMSVQITVRLPGELVAFLDSSVAEGLAQSRAALVASALEREMRRQAAIDDARILAEQGPGDDLDELVSWSVSGAALGD</sequence>